<keyword evidence="2" id="KW-0408">Iron</keyword>
<organism evidence="5 6">
    <name type="scientific">Nitrospirillum amazonense</name>
    <dbReference type="NCBI Taxonomy" id="28077"/>
    <lineage>
        <taxon>Bacteria</taxon>
        <taxon>Pseudomonadati</taxon>
        <taxon>Pseudomonadota</taxon>
        <taxon>Alphaproteobacteria</taxon>
        <taxon>Rhodospirillales</taxon>
        <taxon>Azospirillaceae</taxon>
        <taxon>Nitrospirillum</taxon>
    </lineage>
</organism>
<dbReference type="OrthoDB" id="9794178at2"/>
<keyword evidence="6" id="KW-1185">Reference proteome</keyword>
<evidence type="ECO:0000256" key="1">
    <source>
        <dbReference type="ARBA" id="ARBA00022723"/>
    </source>
</evidence>
<dbReference type="Proteomes" id="UP000315751">
    <property type="component" value="Unassembled WGS sequence"/>
</dbReference>
<dbReference type="GO" id="GO:0046872">
    <property type="term" value="F:metal ion binding"/>
    <property type="evidence" value="ECO:0007669"/>
    <property type="project" value="UniProtKB-KW"/>
</dbReference>
<reference evidence="5 6" key="1">
    <citation type="submission" date="2019-06" db="EMBL/GenBank/DDBJ databases">
        <title>Genomic Encyclopedia of Type Strains, Phase IV (KMG-V): Genome sequencing to study the core and pangenomes of soil and plant-associated prokaryotes.</title>
        <authorList>
            <person name="Whitman W."/>
        </authorList>
    </citation>
    <scope>NUCLEOTIDE SEQUENCE [LARGE SCALE GENOMIC DNA]</scope>
    <source>
        <strain evidence="5 6">BR 11622</strain>
    </source>
</reference>
<dbReference type="Gene3D" id="3.30.2020.30">
    <property type="match status" value="1"/>
</dbReference>
<dbReference type="AlphaFoldDB" id="A0A560H8D2"/>
<evidence type="ECO:0000313" key="6">
    <source>
        <dbReference type="Proteomes" id="UP000315751"/>
    </source>
</evidence>
<accession>A0A560H8D2</accession>
<gene>
    <name evidence="5" type="ORF">FBZ90_107290</name>
</gene>
<dbReference type="RefSeq" id="WP_145733051.1">
    <property type="nucleotide sequence ID" value="NZ_VITR01000007.1"/>
</dbReference>
<evidence type="ECO:0000256" key="3">
    <source>
        <dbReference type="SAM" id="MobiDB-lite"/>
    </source>
</evidence>
<dbReference type="EMBL" id="VITR01000007">
    <property type="protein sequence ID" value="TWB41914.1"/>
    <property type="molecule type" value="Genomic_DNA"/>
</dbReference>
<keyword evidence="1" id="KW-0479">Metal-binding</keyword>
<dbReference type="Pfam" id="PF06155">
    <property type="entry name" value="GBBH-like_N"/>
    <property type="match status" value="1"/>
</dbReference>
<dbReference type="InterPro" id="IPR010376">
    <property type="entry name" value="GBBH-like_N"/>
</dbReference>
<sequence>MTQETFATDAHGTQHWPTEIRYKRAERELVITFDNGARATLPAEYLRVESPSAEVQGHSPDQKQTVPGKRAVAVAELEPIGNYAVRLIFDDGHDTGIFSWKYLYELGMEYEERWARYLSELAAQGLDRDTAPHRHGPSCGSGGGGCS</sequence>
<dbReference type="PANTHER" id="PTHR35303">
    <property type="entry name" value="OS02G0197800 PROTEIN"/>
    <property type="match status" value="1"/>
</dbReference>
<feature type="domain" description="Gamma-butyrobetaine hydroxylase-like N-terminal" evidence="4">
    <location>
        <begin position="20"/>
        <end position="104"/>
    </location>
</feature>
<name>A0A560H8D2_9PROT</name>
<protein>
    <submittedName>
        <fullName evidence="5">DUF971 family protein</fullName>
    </submittedName>
</protein>
<evidence type="ECO:0000256" key="2">
    <source>
        <dbReference type="ARBA" id="ARBA00023004"/>
    </source>
</evidence>
<dbReference type="InterPro" id="IPR038492">
    <property type="entry name" value="GBBH-like_N_sf"/>
</dbReference>
<evidence type="ECO:0000259" key="4">
    <source>
        <dbReference type="Pfam" id="PF06155"/>
    </source>
</evidence>
<feature type="region of interest" description="Disordered" evidence="3">
    <location>
        <begin position="128"/>
        <end position="147"/>
    </location>
</feature>
<comment type="caution">
    <text evidence="5">The sequence shown here is derived from an EMBL/GenBank/DDBJ whole genome shotgun (WGS) entry which is preliminary data.</text>
</comment>
<dbReference type="PANTHER" id="PTHR35303:SF5">
    <property type="entry name" value="OS02G0197800 PROTEIN"/>
    <property type="match status" value="1"/>
</dbReference>
<proteinExistence type="predicted"/>
<evidence type="ECO:0000313" key="5">
    <source>
        <dbReference type="EMBL" id="TWB41914.1"/>
    </source>
</evidence>